<dbReference type="Proteomes" id="UP000242474">
    <property type="component" value="Unassembled WGS sequence"/>
</dbReference>
<accession>A0A2G5B2A9</accession>
<name>A0A2G5B2A9_COERN</name>
<keyword evidence="3" id="KW-1185">Reference proteome</keyword>
<keyword evidence="1" id="KW-0175">Coiled coil</keyword>
<organism evidence="2 3">
    <name type="scientific">Coemansia reversa (strain ATCC 12441 / NRRL 1564)</name>
    <dbReference type="NCBI Taxonomy" id="763665"/>
    <lineage>
        <taxon>Eukaryota</taxon>
        <taxon>Fungi</taxon>
        <taxon>Fungi incertae sedis</taxon>
        <taxon>Zoopagomycota</taxon>
        <taxon>Kickxellomycotina</taxon>
        <taxon>Kickxellomycetes</taxon>
        <taxon>Kickxellales</taxon>
        <taxon>Kickxellaceae</taxon>
        <taxon>Coemansia</taxon>
    </lineage>
</organism>
<reference evidence="2 3" key="1">
    <citation type="journal article" date="2015" name="Genome Biol. Evol.">
        <title>Phylogenomic analyses indicate that early fungi evolved digesting cell walls of algal ancestors of land plants.</title>
        <authorList>
            <person name="Chang Y."/>
            <person name="Wang S."/>
            <person name="Sekimoto S."/>
            <person name="Aerts A.L."/>
            <person name="Choi C."/>
            <person name="Clum A."/>
            <person name="LaButti K.M."/>
            <person name="Lindquist E.A."/>
            <person name="Yee Ngan C."/>
            <person name="Ohm R.A."/>
            <person name="Salamov A.A."/>
            <person name="Grigoriev I.V."/>
            <person name="Spatafora J.W."/>
            <person name="Berbee M.L."/>
        </authorList>
    </citation>
    <scope>NUCLEOTIDE SEQUENCE [LARGE SCALE GENOMIC DNA]</scope>
    <source>
        <strain evidence="2 3">NRRL 1564</strain>
    </source>
</reference>
<evidence type="ECO:0000313" key="2">
    <source>
        <dbReference type="EMBL" id="PIA12847.1"/>
    </source>
</evidence>
<dbReference type="EMBL" id="KZ303564">
    <property type="protein sequence ID" value="PIA12847.1"/>
    <property type="molecule type" value="Genomic_DNA"/>
</dbReference>
<sequence length="281" mass="32472">MCRYFNAGDTFPCQTPSCNSYGITGTCGHSVIRYCRYKPKQEWCGYHDPLRWHKRKQEVFPVELPGSKGLLTQSGSAPNNQDLIENLNIELKKQQCQMKEEFNNIKASLSEQCRSLAENGNSFPSQNEDIKTMFEFHQKHLEVQYRFTKTKLNDIRKSSDRVPQLKRSLDRISRFLGLENAPCPKHGSDENFNCVSHNKLFCPSCRTEGESCARCIEDKQSLNDNTLYEDEKTRTSILDLFAKQIEAAIKPIYNVVFLMKNELQKSSTDILAKQEDMMKEQ</sequence>
<feature type="coiled-coil region" evidence="1">
    <location>
        <begin position="84"/>
        <end position="119"/>
    </location>
</feature>
<gene>
    <name evidence="2" type="ORF">COEREDRAFT_90022</name>
</gene>
<evidence type="ECO:0000313" key="3">
    <source>
        <dbReference type="Proteomes" id="UP000242474"/>
    </source>
</evidence>
<proteinExistence type="predicted"/>
<protein>
    <submittedName>
        <fullName evidence="2">Uncharacterized protein</fullName>
    </submittedName>
</protein>
<dbReference type="AlphaFoldDB" id="A0A2G5B2A9"/>
<evidence type="ECO:0000256" key="1">
    <source>
        <dbReference type="SAM" id="Coils"/>
    </source>
</evidence>